<feature type="region of interest" description="Disordered" evidence="1">
    <location>
        <begin position="1"/>
        <end position="22"/>
    </location>
</feature>
<proteinExistence type="predicted"/>
<gene>
    <name evidence="3" type="ORF">GTS_25530</name>
</gene>
<dbReference type="SUPFAM" id="SSF56112">
    <property type="entry name" value="Protein kinase-like (PK-like)"/>
    <property type="match status" value="1"/>
</dbReference>
<dbReference type="InterPro" id="IPR008979">
    <property type="entry name" value="Galactose-bd-like_sf"/>
</dbReference>
<dbReference type="CDD" id="cd13973">
    <property type="entry name" value="PK_MviN-like"/>
    <property type="match status" value="1"/>
</dbReference>
<dbReference type="EMBL" id="BJFL01000010">
    <property type="protein sequence ID" value="GDY30920.1"/>
    <property type="molecule type" value="Genomic_DNA"/>
</dbReference>
<protein>
    <submittedName>
        <fullName evidence="3">Membrane protein</fullName>
    </submittedName>
</protein>
<comment type="caution">
    <text evidence="3">The sequence shown here is derived from an EMBL/GenBank/DDBJ whole genome shotgun (WGS) entry which is preliminary data.</text>
</comment>
<feature type="region of interest" description="Disordered" evidence="1">
    <location>
        <begin position="352"/>
        <end position="403"/>
    </location>
</feature>
<organism evidence="3 4">
    <name type="scientific">Gandjariella thermophila</name>
    <dbReference type="NCBI Taxonomy" id="1931992"/>
    <lineage>
        <taxon>Bacteria</taxon>
        <taxon>Bacillati</taxon>
        <taxon>Actinomycetota</taxon>
        <taxon>Actinomycetes</taxon>
        <taxon>Pseudonocardiales</taxon>
        <taxon>Pseudonocardiaceae</taxon>
        <taxon>Gandjariella</taxon>
    </lineage>
</organism>
<dbReference type="InterPro" id="IPR011009">
    <property type="entry name" value="Kinase-like_dom_sf"/>
</dbReference>
<dbReference type="Gene3D" id="3.30.200.20">
    <property type="entry name" value="Phosphorylase Kinase, domain 1"/>
    <property type="match status" value="1"/>
</dbReference>
<keyword evidence="4" id="KW-1185">Reference proteome</keyword>
<name>A0A4D4J7D8_9PSEU</name>
<evidence type="ECO:0000256" key="1">
    <source>
        <dbReference type="SAM" id="MobiDB-lite"/>
    </source>
</evidence>
<dbReference type="AlphaFoldDB" id="A0A4D4J7D8"/>
<accession>A0A4D4J7D8</accession>
<dbReference type="OrthoDB" id="9786339at2"/>
<dbReference type="RefSeq" id="WP_137814017.1">
    <property type="nucleotide sequence ID" value="NZ_BJFL01000010.1"/>
</dbReference>
<evidence type="ECO:0000313" key="3">
    <source>
        <dbReference type="EMBL" id="GDY30920.1"/>
    </source>
</evidence>
<evidence type="ECO:0000313" key="4">
    <source>
        <dbReference type="Proteomes" id="UP000298860"/>
    </source>
</evidence>
<keyword evidence="2" id="KW-0812">Transmembrane</keyword>
<feature type="compositionally biased region" description="Pro residues" evidence="1">
    <location>
        <begin position="358"/>
        <end position="374"/>
    </location>
</feature>
<keyword evidence="2" id="KW-1133">Transmembrane helix</keyword>
<dbReference type="Gene3D" id="1.10.510.10">
    <property type="entry name" value="Transferase(Phosphotransferase) domain 1"/>
    <property type="match status" value="1"/>
</dbReference>
<reference evidence="4" key="1">
    <citation type="submission" date="2019-04" db="EMBL/GenBank/DDBJ databases">
        <title>Draft genome sequence of Pseudonocardiaceae bacterium SL3-2-4.</title>
        <authorList>
            <person name="Ningsih F."/>
            <person name="Yokota A."/>
            <person name="Sakai Y."/>
            <person name="Nanatani K."/>
            <person name="Yabe S."/>
            <person name="Oetari A."/>
            <person name="Sjamsuridzal W."/>
        </authorList>
    </citation>
    <scope>NUCLEOTIDE SEQUENCE [LARGE SCALE GENOMIC DNA]</scope>
    <source>
        <strain evidence="4">SL3-2-4</strain>
    </source>
</reference>
<evidence type="ECO:0000256" key="2">
    <source>
        <dbReference type="SAM" id="Phobius"/>
    </source>
</evidence>
<dbReference type="SUPFAM" id="SSF49785">
    <property type="entry name" value="Galactose-binding domain-like"/>
    <property type="match status" value="1"/>
</dbReference>
<dbReference type="Proteomes" id="UP000298860">
    <property type="component" value="Unassembled WGS sequence"/>
</dbReference>
<keyword evidence="2" id="KW-0472">Membrane</keyword>
<sequence length="524" mass="53704">MSGSPTEHTARHQDGAGGGGSGTLLPGAVLGAGRYRLLAQAGSDARAGAGLWRARDGQLKRDVALTVLLGDPADPAAAGRARRTLERAMHAASFVHPGVARVLDVLSPGNGVKPTEGILGMVVAEWTQGTDLVDLVADGPLPHATTCRLLEPLAAAVEGAHHAGLVLGTDHPQRIRVTADGRLRLAFPGPLPDAVAQDDVRGLGAVLYLLLTGRWALPGGPEGLPAAPQGPGGSVVAPRSLQPAVPHALSSVAVRSLENTSVGGIRTSAAILQVLAEVAEAELQATQPHQISDDPEDEVVWTTRKPVRDPEQQRKLMIGVVALVVATLVVIAWLGISVINFFSDSPAQGGPPLVVSPTTPPPSPPPTSAPPPTTSPSAAAGPVRPSGIVVYSPDGDPDSPNRARLAIDGNPGTVWKTDNYFQNFPALKSGIGLMVSFPTAVRLAAVTVTSPSQGATVEIRTAPSDNADLDQTQVIGSAPLGAGDTRIPVNMPAPGQRVLIWITSLGGGGRSFQAAIAELVFQPA</sequence>
<feature type="transmembrane region" description="Helical" evidence="2">
    <location>
        <begin position="316"/>
        <end position="336"/>
    </location>
</feature>